<evidence type="ECO:0000313" key="3">
    <source>
        <dbReference type="Proteomes" id="UP000596661"/>
    </source>
</evidence>
<accession>A0A803NL08</accession>
<name>A0A803NL08_CANSA</name>
<feature type="region of interest" description="Disordered" evidence="1">
    <location>
        <begin position="65"/>
        <end position="93"/>
    </location>
</feature>
<dbReference type="Gramene" id="evm.model.01.2397">
    <property type="protein sequence ID" value="cds.evm.model.01.2397"/>
    <property type="gene ID" value="evm.TU.01.2397"/>
</dbReference>
<feature type="region of interest" description="Disordered" evidence="1">
    <location>
        <begin position="1"/>
        <end position="20"/>
    </location>
</feature>
<sequence length="205" mass="23435">MVKRRSKIQGKLKSTMKKKKRGPVFLADAKKTKSLMNGNQSFVKIAKEWDMRQVIVGRKRGSFMGEGQKDKAIEGETQSEIQEGNTREGGDPSLAAEMNAKKELVEIQGLLHQNPLDIKMQNKELEAKELYVKVHKDSCSFLQQKSRINWLKDGDENTVLFHSRIRERQCQNRILSISDADGKRLEDPEGITKAFLGFLSKHTEY</sequence>
<dbReference type="AlphaFoldDB" id="A0A803NL08"/>
<dbReference type="EMBL" id="UZAU01000073">
    <property type="status" value="NOT_ANNOTATED_CDS"/>
    <property type="molecule type" value="Genomic_DNA"/>
</dbReference>
<reference evidence="2" key="1">
    <citation type="submission" date="2018-11" db="EMBL/GenBank/DDBJ databases">
        <authorList>
            <person name="Grassa J C."/>
        </authorList>
    </citation>
    <scope>NUCLEOTIDE SEQUENCE [LARGE SCALE GENOMIC DNA]</scope>
</reference>
<dbReference type="Proteomes" id="UP000596661">
    <property type="component" value="Chromosome 1"/>
</dbReference>
<organism evidence="2 3">
    <name type="scientific">Cannabis sativa</name>
    <name type="common">Hemp</name>
    <name type="synonym">Marijuana</name>
    <dbReference type="NCBI Taxonomy" id="3483"/>
    <lineage>
        <taxon>Eukaryota</taxon>
        <taxon>Viridiplantae</taxon>
        <taxon>Streptophyta</taxon>
        <taxon>Embryophyta</taxon>
        <taxon>Tracheophyta</taxon>
        <taxon>Spermatophyta</taxon>
        <taxon>Magnoliopsida</taxon>
        <taxon>eudicotyledons</taxon>
        <taxon>Gunneridae</taxon>
        <taxon>Pentapetalae</taxon>
        <taxon>rosids</taxon>
        <taxon>fabids</taxon>
        <taxon>Rosales</taxon>
        <taxon>Cannabaceae</taxon>
        <taxon>Cannabis</taxon>
    </lineage>
</organism>
<protein>
    <submittedName>
        <fullName evidence="2">Uncharacterized protein</fullName>
    </submittedName>
</protein>
<dbReference type="EnsemblPlants" id="evm.model.01.2397">
    <property type="protein sequence ID" value="cds.evm.model.01.2397"/>
    <property type="gene ID" value="evm.TU.01.2397"/>
</dbReference>
<reference evidence="2" key="2">
    <citation type="submission" date="2021-03" db="UniProtKB">
        <authorList>
            <consortium name="EnsemblPlants"/>
        </authorList>
    </citation>
    <scope>IDENTIFICATION</scope>
</reference>
<keyword evidence="3" id="KW-1185">Reference proteome</keyword>
<evidence type="ECO:0000313" key="2">
    <source>
        <dbReference type="EnsemblPlants" id="cds.evm.model.01.2397"/>
    </source>
</evidence>
<proteinExistence type="predicted"/>
<evidence type="ECO:0000256" key="1">
    <source>
        <dbReference type="SAM" id="MobiDB-lite"/>
    </source>
</evidence>